<name>A0ABY7EGG9_MYAAR</name>
<proteinExistence type="predicted"/>
<accession>A0ABY7EGG9</accession>
<dbReference type="Proteomes" id="UP001164746">
    <property type="component" value="Chromosome 6"/>
</dbReference>
<evidence type="ECO:0000313" key="2">
    <source>
        <dbReference type="Proteomes" id="UP001164746"/>
    </source>
</evidence>
<sequence>MEKDKRQHLLIKGIQSIGLQQTLAAVVLQFETPNRQTSMPVFRPYQSRPKAMWLPGGHWSSYWEHLMSEPKHAVAVRHPSLSGGTS</sequence>
<gene>
    <name evidence="1" type="ORF">MAR_018943</name>
</gene>
<protein>
    <submittedName>
        <fullName evidence="1">Uncharacterized protein</fullName>
    </submittedName>
</protein>
<reference evidence="1" key="1">
    <citation type="submission" date="2022-11" db="EMBL/GenBank/DDBJ databases">
        <title>Centuries of genome instability and evolution in soft-shell clam transmissible cancer (bioRxiv).</title>
        <authorList>
            <person name="Hart S.F.M."/>
            <person name="Yonemitsu M.A."/>
            <person name="Giersch R.M."/>
            <person name="Beal B.F."/>
            <person name="Arriagada G."/>
            <person name="Davis B.W."/>
            <person name="Ostrander E.A."/>
            <person name="Goff S.P."/>
            <person name="Metzger M.J."/>
        </authorList>
    </citation>
    <scope>NUCLEOTIDE SEQUENCE</scope>
    <source>
        <strain evidence="1">MELC-2E11</strain>
        <tissue evidence="1">Siphon/mantle</tissue>
    </source>
</reference>
<dbReference type="EMBL" id="CP111017">
    <property type="protein sequence ID" value="WAR08985.1"/>
    <property type="molecule type" value="Genomic_DNA"/>
</dbReference>
<keyword evidence="2" id="KW-1185">Reference proteome</keyword>
<evidence type="ECO:0000313" key="1">
    <source>
        <dbReference type="EMBL" id="WAR08985.1"/>
    </source>
</evidence>
<organism evidence="1 2">
    <name type="scientific">Mya arenaria</name>
    <name type="common">Soft-shell clam</name>
    <dbReference type="NCBI Taxonomy" id="6604"/>
    <lineage>
        <taxon>Eukaryota</taxon>
        <taxon>Metazoa</taxon>
        <taxon>Spiralia</taxon>
        <taxon>Lophotrochozoa</taxon>
        <taxon>Mollusca</taxon>
        <taxon>Bivalvia</taxon>
        <taxon>Autobranchia</taxon>
        <taxon>Heteroconchia</taxon>
        <taxon>Euheterodonta</taxon>
        <taxon>Imparidentia</taxon>
        <taxon>Neoheterodontei</taxon>
        <taxon>Myida</taxon>
        <taxon>Myoidea</taxon>
        <taxon>Myidae</taxon>
        <taxon>Mya</taxon>
    </lineage>
</organism>